<evidence type="ECO:0000313" key="3">
    <source>
        <dbReference type="Proteomes" id="UP001140510"/>
    </source>
</evidence>
<gene>
    <name evidence="2" type="ORF">N0V91_003294</name>
</gene>
<feature type="coiled-coil region" evidence="1">
    <location>
        <begin position="89"/>
        <end position="130"/>
    </location>
</feature>
<comment type="caution">
    <text evidence="2">The sequence shown here is derived from an EMBL/GenBank/DDBJ whole genome shotgun (WGS) entry which is preliminary data.</text>
</comment>
<dbReference type="EMBL" id="JAPEVA010000016">
    <property type="protein sequence ID" value="KAJ4408290.1"/>
    <property type="molecule type" value="Genomic_DNA"/>
</dbReference>
<reference evidence="2" key="1">
    <citation type="submission" date="2022-10" db="EMBL/GenBank/DDBJ databases">
        <title>Tapping the CABI collections for fungal endophytes: first genome assemblies for Collariella, Neodidymelliopsis, Ascochyta clinopodiicola, Didymella pomorum, Didymosphaeria variabile, Neocosmospora piperis and Neocucurbitaria cava.</title>
        <authorList>
            <person name="Hill R."/>
        </authorList>
    </citation>
    <scope>NUCLEOTIDE SEQUENCE</scope>
    <source>
        <strain evidence="2">IMI 355091</strain>
    </source>
</reference>
<accession>A0A9W8ZKZ6</accession>
<keyword evidence="1" id="KW-0175">Coiled coil</keyword>
<evidence type="ECO:0000256" key="1">
    <source>
        <dbReference type="SAM" id="Coils"/>
    </source>
</evidence>
<organism evidence="2 3">
    <name type="scientific">Didymella pomorum</name>
    <dbReference type="NCBI Taxonomy" id="749634"/>
    <lineage>
        <taxon>Eukaryota</taxon>
        <taxon>Fungi</taxon>
        <taxon>Dikarya</taxon>
        <taxon>Ascomycota</taxon>
        <taxon>Pezizomycotina</taxon>
        <taxon>Dothideomycetes</taxon>
        <taxon>Pleosporomycetidae</taxon>
        <taxon>Pleosporales</taxon>
        <taxon>Pleosporineae</taxon>
        <taxon>Didymellaceae</taxon>
        <taxon>Didymella</taxon>
    </lineage>
</organism>
<name>A0A9W8ZKZ6_9PLEO</name>
<protein>
    <submittedName>
        <fullName evidence="2">Uncharacterized protein</fullName>
    </submittedName>
</protein>
<sequence>MSEVLHTNLSSRPTHIGTVFHMASDLMVELLLEATQIWDKDATQNCGGQLLNECFVMFPYTSAEAFDQMLSTSDTGSHKSTISVLVSSRDAAEVDITNKNNQLADTQNKLDDLSYELEVEQKARLKAEQQMVEVWEKMRARILKQANVLKRKAADVDLDERTAALRRRIEGHMKGGSG</sequence>
<dbReference type="AlphaFoldDB" id="A0A9W8ZKZ6"/>
<proteinExistence type="predicted"/>
<keyword evidence="3" id="KW-1185">Reference proteome</keyword>
<dbReference type="Proteomes" id="UP001140510">
    <property type="component" value="Unassembled WGS sequence"/>
</dbReference>
<evidence type="ECO:0000313" key="2">
    <source>
        <dbReference type="EMBL" id="KAJ4408290.1"/>
    </source>
</evidence>